<dbReference type="AlphaFoldDB" id="A0A7T0BTE7"/>
<dbReference type="CDD" id="cd15482">
    <property type="entry name" value="Sialidase_non-viral"/>
    <property type="match status" value="1"/>
</dbReference>
<feature type="signal peptide" evidence="1">
    <location>
        <begin position="1"/>
        <end position="22"/>
    </location>
</feature>
<protein>
    <submittedName>
        <fullName evidence="3">Exo-alpha-sialidase</fullName>
    </submittedName>
</protein>
<dbReference type="InterPro" id="IPR036278">
    <property type="entry name" value="Sialidase_sf"/>
</dbReference>
<dbReference type="Gene3D" id="2.120.10.10">
    <property type="match status" value="1"/>
</dbReference>
<gene>
    <name evidence="3" type="ORF">G3M70_00625</name>
</gene>
<name>A0A7T0BTE7_9BACT</name>
<evidence type="ECO:0000313" key="3">
    <source>
        <dbReference type="EMBL" id="QPJ60471.1"/>
    </source>
</evidence>
<sequence>MKNLLYKGPLVFALLFSGACSSTSSTVEPPKIASIASSPVHESDLVWESTPRVLGPGSGAQLWVRASESINMIHAMPGEKGSNLYYKNSHNEGHSFEHAKIINKVPGEVSAHGENNPQLRMGPGIGIYALWEGERQLKFSRSMNFGRSFLPPVQVNDDKGPSSHSFFTMETSARGEIYAAWLDGRDKATEPPGHSSIYLARSIDQGATFGKNIKVSGNICPCCRPALAIDPNGTLYLAWRHILKGDERVIVVASSSDSGKTWSAPVPVTKKGWVINGCAHSGPAMKWIKGKLILTWYTAAENKARLLMTTSNDGGKTFSSPRSIHGPVLDPNHPHMAEVGGEAWIIFQGRYPDKQDGWGAAIPWVTRVTAEGKTTKPQALPAGENGIAYPQLFPGNGGRLYAVWIEFGKKGPQMMLSRGRLKPGS</sequence>
<dbReference type="InterPro" id="IPR011040">
    <property type="entry name" value="Sialidase"/>
</dbReference>
<reference evidence="3 4" key="1">
    <citation type="submission" date="2020-02" db="EMBL/GenBank/DDBJ databases">
        <title>Genomic and physiological characterization of two novel Nitrospinaceae genera.</title>
        <authorList>
            <person name="Mueller A.J."/>
            <person name="Jung M.-Y."/>
            <person name="Strachan C.R."/>
            <person name="Herbold C.W."/>
            <person name="Kirkegaard R.H."/>
            <person name="Daims H."/>
        </authorList>
    </citation>
    <scope>NUCLEOTIDE SEQUENCE [LARGE SCALE GENOMIC DNA]</scope>
    <source>
        <strain evidence="3">EB</strain>
    </source>
</reference>
<accession>A0A7T0BTE7</accession>
<dbReference type="KEGG" id="nli:G3M70_00625"/>
<organism evidence="3 4">
    <name type="scientific">Candidatus Nitronauta litoralis</name>
    <dbReference type="NCBI Taxonomy" id="2705533"/>
    <lineage>
        <taxon>Bacteria</taxon>
        <taxon>Pseudomonadati</taxon>
        <taxon>Nitrospinota/Tectimicrobiota group</taxon>
        <taxon>Nitrospinota</taxon>
        <taxon>Nitrospinia</taxon>
        <taxon>Nitrospinales</taxon>
        <taxon>Nitrospinaceae</taxon>
        <taxon>Candidatus Nitronauta</taxon>
    </lineage>
</organism>
<dbReference type="Pfam" id="PF13088">
    <property type="entry name" value="BNR_2"/>
    <property type="match status" value="1"/>
</dbReference>
<feature type="chain" id="PRO_5032626491" evidence="1">
    <location>
        <begin position="23"/>
        <end position="425"/>
    </location>
</feature>
<evidence type="ECO:0000259" key="2">
    <source>
        <dbReference type="Pfam" id="PF13088"/>
    </source>
</evidence>
<dbReference type="PROSITE" id="PS51257">
    <property type="entry name" value="PROKAR_LIPOPROTEIN"/>
    <property type="match status" value="1"/>
</dbReference>
<keyword evidence="1" id="KW-0732">Signal</keyword>
<evidence type="ECO:0000256" key="1">
    <source>
        <dbReference type="SAM" id="SignalP"/>
    </source>
</evidence>
<evidence type="ECO:0000313" key="4">
    <source>
        <dbReference type="Proteomes" id="UP000594688"/>
    </source>
</evidence>
<dbReference type="EMBL" id="CP048685">
    <property type="protein sequence ID" value="QPJ60471.1"/>
    <property type="molecule type" value="Genomic_DNA"/>
</dbReference>
<proteinExistence type="predicted"/>
<dbReference type="Proteomes" id="UP000594688">
    <property type="component" value="Chromosome"/>
</dbReference>
<dbReference type="SUPFAM" id="SSF50939">
    <property type="entry name" value="Sialidases"/>
    <property type="match status" value="2"/>
</dbReference>
<feature type="domain" description="Sialidase" evidence="2">
    <location>
        <begin position="219"/>
        <end position="322"/>
    </location>
</feature>